<comment type="caution">
    <text evidence="2">The sequence shown here is derived from an EMBL/GenBank/DDBJ whole genome shotgun (WGS) entry which is preliminary data.</text>
</comment>
<evidence type="ECO:0000259" key="1">
    <source>
        <dbReference type="Pfam" id="PF13649"/>
    </source>
</evidence>
<dbReference type="InterPro" id="IPR029063">
    <property type="entry name" value="SAM-dependent_MTases_sf"/>
</dbReference>
<sequence>MNKRQALMQYYDERAPEYDEVYFGKGPGIPEPKSYGKDVKAITGICADFGHGHLVDIGCGTGFWLPYYINNCKDVTLIDQSQKMLVECQKRVKQLDTIANIRFMKGDFFRLRFFMESFDAALVAFFISHLSDEEGLFFNKLKRLLTPGAEILWIDGSWSPIRKQYREREGIQTRKLRSGREFQIFKKYYEANDVKMLLKRYSFKLCSLYMGDVFFAARTELSY</sequence>
<evidence type="ECO:0000313" key="2">
    <source>
        <dbReference type="EMBL" id="KPK64678.1"/>
    </source>
</evidence>
<organism evidence="2 3">
    <name type="scientific">candidate division WOR_3 bacterium SM23_42</name>
    <dbReference type="NCBI Taxonomy" id="1703779"/>
    <lineage>
        <taxon>Bacteria</taxon>
        <taxon>Bacteria division WOR-3</taxon>
    </lineage>
</organism>
<feature type="domain" description="Methyltransferase" evidence="1">
    <location>
        <begin position="55"/>
        <end position="148"/>
    </location>
</feature>
<dbReference type="Gene3D" id="3.40.50.150">
    <property type="entry name" value="Vaccinia Virus protein VP39"/>
    <property type="match status" value="1"/>
</dbReference>
<dbReference type="PANTHER" id="PTHR43591:SF24">
    <property type="entry name" value="2-METHOXY-6-POLYPRENYL-1,4-BENZOQUINOL METHYLASE, MITOCHONDRIAL"/>
    <property type="match status" value="1"/>
</dbReference>
<evidence type="ECO:0000313" key="3">
    <source>
        <dbReference type="Proteomes" id="UP000051373"/>
    </source>
</evidence>
<dbReference type="GO" id="GO:0008168">
    <property type="term" value="F:methyltransferase activity"/>
    <property type="evidence" value="ECO:0007669"/>
    <property type="project" value="TreeGrafter"/>
</dbReference>
<dbReference type="PANTHER" id="PTHR43591">
    <property type="entry name" value="METHYLTRANSFERASE"/>
    <property type="match status" value="1"/>
</dbReference>
<proteinExistence type="predicted"/>
<reference evidence="2 3" key="1">
    <citation type="journal article" date="2015" name="Microbiome">
        <title>Genomic resolution of linkages in carbon, nitrogen, and sulfur cycling among widespread estuary sediment bacteria.</title>
        <authorList>
            <person name="Baker B.J."/>
            <person name="Lazar C.S."/>
            <person name="Teske A.P."/>
            <person name="Dick G.J."/>
        </authorList>
    </citation>
    <scope>NUCLEOTIDE SEQUENCE [LARGE SCALE GENOMIC DNA]</scope>
    <source>
        <strain evidence="2">SM23_42</strain>
    </source>
</reference>
<accession>A0A0S8FVI0</accession>
<dbReference type="EMBL" id="LJUJ01000001">
    <property type="protein sequence ID" value="KPK64678.1"/>
    <property type="molecule type" value="Genomic_DNA"/>
</dbReference>
<dbReference type="SUPFAM" id="SSF53335">
    <property type="entry name" value="S-adenosyl-L-methionine-dependent methyltransferases"/>
    <property type="match status" value="1"/>
</dbReference>
<dbReference type="CDD" id="cd02440">
    <property type="entry name" value="AdoMet_MTases"/>
    <property type="match status" value="1"/>
</dbReference>
<dbReference type="Pfam" id="PF13649">
    <property type="entry name" value="Methyltransf_25"/>
    <property type="match status" value="1"/>
</dbReference>
<gene>
    <name evidence="2" type="ORF">AMJ83_00295</name>
</gene>
<dbReference type="Proteomes" id="UP000051373">
    <property type="component" value="Unassembled WGS sequence"/>
</dbReference>
<name>A0A0S8FVI0_UNCW3</name>
<protein>
    <recommendedName>
        <fullName evidence="1">Methyltransferase domain-containing protein</fullName>
    </recommendedName>
</protein>
<dbReference type="AlphaFoldDB" id="A0A0S8FVI0"/>
<dbReference type="STRING" id="1703779.AMJ83_00295"/>
<dbReference type="InterPro" id="IPR041698">
    <property type="entry name" value="Methyltransf_25"/>
</dbReference>